<protein>
    <submittedName>
        <fullName evidence="8">MFS general substrate transporter</fullName>
    </submittedName>
</protein>
<feature type="transmembrane region" description="Helical" evidence="6">
    <location>
        <begin position="196"/>
        <end position="219"/>
    </location>
</feature>
<keyword evidence="2 6" id="KW-0812">Transmembrane</keyword>
<feature type="region of interest" description="Disordered" evidence="5">
    <location>
        <begin position="799"/>
        <end position="872"/>
    </location>
</feature>
<feature type="transmembrane region" description="Helical" evidence="6">
    <location>
        <begin position="368"/>
        <end position="390"/>
    </location>
</feature>
<feature type="transmembrane region" description="Helical" evidence="6">
    <location>
        <begin position="110"/>
        <end position="130"/>
    </location>
</feature>
<dbReference type="SUPFAM" id="SSF103473">
    <property type="entry name" value="MFS general substrate transporter"/>
    <property type="match status" value="1"/>
</dbReference>
<gene>
    <name evidence="8" type="ORF">KCU76_g3934</name>
</gene>
<comment type="caution">
    <text evidence="8">The sequence shown here is derived from an EMBL/GenBank/DDBJ whole genome shotgun (WGS) entry which is preliminary data.</text>
</comment>
<name>A0A9P8EPE1_AURME</name>
<dbReference type="GO" id="GO:0022857">
    <property type="term" value="F:transmembrane transporter activity"/>
    <property type="evidence" value="ECO:0007669"/>
    <property type="project" value="InterPro"/>
</dbReference>
<feature type="non-terminal residue" evidence="8">
    <location>
        <position position="872"/>
    </location>
</feature>
<feature type="transmembrane region" description="Helical" evidence="6">
    <location>
        <begin position="66"/>
        <end position="98"/>
    </location>
</feature>
<feature type="transmembrane region" description="Helical" evidence="6">
    <location>
        <begin position="476"/>
        <end position="496"/>
    </location>
</feature>
<dbReference type="SUPFAM" id="SSF56112">
    <property type="entry name" value="Protein kinase-like (PK-like)"/>
    <property type="match status" value="1"/>
</dbReference>
<dbReference type="Pfam" id="PF07690">
    <property type="entry name" value="MFS_1"/>
    <property type="match status" value="1"/>
</dbReference>
<feature type="transmembrane region" description="Helical" evidence="6">
    <location>
        <begin position="444"/>
        <end position="464"/>
    </location>
</feature>
<evidence type="ECO:0000313" key="9">
    <source>
        <dbReference type="Proteomes" id="UP000779574"/>
    </source>
</evidence>
<dbReference type="PANTHER" id="PTHR23502:SF139">
    <property type="entry name" value="MAJOR FACILITATOR SUPERFAMILY (MFS) PROFILE DOMAIN-CONTAINING PROTEIN-RELATED"/>
    <property type="match status" value="1"/>
</dbReference>
<dbReference type="InterPro" id="IPR036259">
    <property type="entry name" value="MFS_trans_sf"/>
</dbReference>
<dbReference type="InterPro" id="IPR011701">
    <property type="entry name" value="MFS"/>
</dbReference>
<organism evidence="8 9">
    <name type="scientific">Aureobasidium melanogenum</name>
    <name type="common">Aureobasidium pullulans var. melanogenum</name>
    <dbReference type="NCBI Taxonomy" id="46634"/>
    <lineage>
        <taxon>Eukaryota</taxon>
        <taxon>Fungi</taxon>
        <taxon>Dikarya</taxon>
        <taxon>Ascomycota</taxon>
        <taxon>Pezizomycotina</taxon>
        <taxon>Dothideomycetes</taxon>
        <taxon>Dothideomycetidae</taxon>
        <taxon>Dothideales</taxon>
        <taxon>Saccotheciaceae</taxon>
        <taxon>Aureobasidium</taxon>
    </lineage>
</organism>
<feature type="compositionally biased region" description="Polar residues" evidence="5">
    <location>
        <begin position="824"/>
        <end position="841"/>
    </location>
</feature>
<evidence type="ECO:0000256" key="4">
    <source>
        <dbReference type="ARBA" id="ARBA00023136"/>
    </source>
</evidence>
<accession>A0A9P8EPE1</accession>
<proteinExistence type="predicted"/>
<evidence type="ECO:0000313" key="8">
    <source>
        <dbReference type="EMBL" id="KAG9696161.1"/>
    </source>
</evidence>
<keyword evidence="4 6" id="KW-0472">Membrane</keyword>
<dbReference type="EMBL" id="JAHFXF010000110">
    <property type="protein sequence ID" value="KAG9696161.1"/>
    <property type="molecule type" value="Genomic_DNA"/>
</dbReference>
<feature type="transmembrane region" description="Helical" evidence="6">
    <location>
        <begin position="225"/>
        <end position="245"/>
    </location>
</feature>
<dbReference type="PROSITE" id="PS50850">
    <property type="entry name" value="MFS"/>
    <property type="match status" value="1"/>
</dbReference>
<evidence type="ECO:0000256" key="3">
    <source>
        <dbReference type="ARBA" id="ARBA00022989"/>
    </source>
</evidence>
<dbReference type="PANTHER" id="PTHR23502">
    <property type="entry name" value="MAJOR FACILITATOR SUPERFAMILY"/>
    <property type="match status" value="1"/>
</dbReference>
<dbReference type="AlphaFoldDB" id="A0A9P8EPE1"/>
<evidence type="ECO:0000259" key="7">
    <source>
        <dbReference type="PROSITE" id="PS50850"/>
    </source>
</evidence>
<reference evidence="8" key="2">
    <citation type="submission" date="2021-08" db="EMBL/GenBank/DDBJ databases">
        <authorList>
            <person name="Gostincar C."/>
            <person name="Sun X."/>
            <person name="Song Z."/>
            <person name="Gunde-Cimerman N."/>
        </authorList>
    </citation>
    <scope>NUCLEOTIDE SEQUENCE</scope>
    <source>
        <strain evidence="8">EXF-9911</strain>
    </source>
</reference>
<dbReference type="InterPro" id="IPR011009">
    <property type="entry name" value="Kinase-like_dom_sf"/>
</dbReference>
<evidence type="ECO:0000256" key="6">
    <source>
        <dbReference type="SAM" id="Phobius"/>
    </source>
</evidence>
<dbReference type="InterPro" id="IPR020846">
    <property type="entry name" value="MFS_dom"/>
</dbReference>
<dbReference type="Gene3D" id="1.20.1250.20">
    <property type="entry name" value="MFS general substrate transporter like domains"/>
    <property type="match status" value="1"/>
</dbReference>
<keyword evidence="3 6" id="KW-1133">Transmembrane helix</keyword>
<feature type="domain" description="Major facilitator superfamily (MFS) profile" evidence="7">
    <location>
        <begin position="65"/>
        <end position="534"/>
    </location>
</feature>
<sequence>MASNIDHDKTSMVADHIEMPEKGFSDHVQPSNGDLQLINTIGEVRRIPIPSSDPNDPLNYSKWRKLGILICCCWFSIFSLVLVGSLGPILGVFIGLYAPSGHSVQQVVNLTTYLSLVMAFGSFLILPLSMIFGRRPIFLACSILLIGSTFGAGASNSYNTHMACRILQGIAAGATESVLPLIITDMSFVDERGLYFGIYWGTQNLINTVFGISSSYLVAATSWRYFYWVLGIFAAAGIVAALFLLSETRYTRSPASMNGQVVFTDEWGVTHFLTDAEARVRFGAVQQSDSQEHRQKTYLEHLNPVSGVAPNALKLGLGAELKMLQALSSPGVIYAILVSSIVLGTSIAMSLVYASILTTEFHWSQKSVGLVNVGVFPASLAAMFYAGYIGDKMNLWLAKRRNGVHVPEDTLIQLILPFIVGAIGIIIFAVTANDPQNHSSWGIIMGWTLYEFGFIVVLITTTHFGSEAFPKNPGPALVIVIGSKNIISFGASFGIVPMVHAYNYLTAFMILFGIYVGIFLLGIPEAVTQAGATAVVYVTIIQEEFVSDEIRPLLGPRVDDKNYGICYRLAIKTISETRWNEYSQERRAFKGIDDKRDGTVISSLETSFVSARSGSSRIYGFTVFIAKSPGGSPKTQLKEFTRTWGAPETVQQGTWVLQTVDTWSFGCVLSIAATWMIKGIKGVIEYQEYRSQDRPSDAFHNNGDVLPQIRIWHDHLKQLIRQSDHITGPILDVVEKHLLLKNPEARLRSSELKATLDAIVARARDSLASQSPMDTGLARALKYVEDHPTEWIVSYKSPMKDGYDATKPTGSLPDIGQLPPIDQPETQTSLGSAVQETTGVPSLQPPEKLNARSSSSEASSETGATDPRFEDL</sequence>
<evidence type="ECO:0000256" key="5">
    <source>
        <dbReference type="SAM" id="MobiDB-lite"/>
    </source>
</evidence>
<feature type="transmembrane region" description="Helical" evidence="6">
    <location>
        <begin position="137"/>
        <end position="154"/>
    </location>
</feature>
<dbReference type="Gene3D" id="1.10.510.10">
    <property type="entry name" value="Transferase(Phosphotransferase) domain 1"/>
    <property type="match status" value="1"/>
</dbReference>
<evidence type="ECO:0000256" key="1">
    <source>
        <dbReference type="ARBA" id="ARBA00004141"/>
    </source>
</evidence>
<dbReference type="Proteomes" id="UP000779574">
    <property type="component" value="Unassembled WGS sequence"/>
</dbReference>
<evidence type="ECO:0000256" key="2">
    <source>
        <dbReference type="ARBA" id="ARBA00022692"/>
    </source>
</evidence>
<feature type="transmembrane region" description="Helical" evidence="6">
    <location>
        <begin position="411"/>
        <end position="432"/>
    </location>
</feature>
<dbReference type="GO" id="GO:0005886">
    <property type="term" value="C:plasma membrane"/>
    <property type="evidence" value="ECO:0007669"/>
    <property type="project" value="TreeGrafter"/>
</dbReference>
<feature type="transmembrane region" description="Helical" evidence="6">
    <location>
        <begin position="502"/>
        <end position="523"/>
    </location>
</feature>
<reference evidence="8" key="1">
    <citation type="journal article" date="2021" name="J Fungi (Basel)">
        <title>Virulence traits and population genomics of the black yeast Aureobasidium melanogenum.</title>
        <authorList>
            <person name="Cernosa A."/>
            <person name="Sun X."/>
            <person name="Gostincar C."/>
            <person name="Fang C."/>
            <person name="Gunde-Cimerman N."/>
            <person name="Song Z."/>
        </authorList>
    </citation>
    <scope>NUCLEOTIDE SEQUENCE</scope>
    <source>
        <strain evidence="8">EXF-9911</strain>
    </source>
</reference>
<feature type="transmembrane region" description="Helical" evidence="6">
    <location>
        <begin position="332"/>
        <end position="356"/>
    </location>
</feature>
<comment type="subcellular location">
    <subcellularLocation>
        <location evidence="1">Membrane</location>
        <topology evidence="1">Multi-pass membrane protein</topology>
    </subcellularLocation>
</comment>